<organism evidence="2 3">
    <name type="scientific">Monilinia fructicola</name>
    <name type="common">Brown rot fungus</name>
    <name type="synonym">Ciboria fructicola</name>
    <dbReference type="NCBI Taxonomy" id="38448"/>
    <lineage>
        <taxon>Eukaryota</taxon>
        <taxon>Fungi</taxon>
        <taxon>Dikarya</taxon>
        <taxon>Ascomycota</taxon>
        <taxon>Pezizomycotina</taxon>
        <taxon>Leotiomycetes</taxon>
        <taxon>Helotiales</taxon>
        <taxon>Sclerotiniaceae</taxon>
        <taxon>Monilinia</taxon>
    </lineage>
</organism>
<feature type="compositionally biased region" description="Low complexity" evidence="1">
    <location>
        <begin position="212"/>
        <end position="249"/>
    </location>
</feature>
<gene>
    <name evidence="2" type="ORF">EYC84_010070</name>
</gene>
<evidence type="ECO:0000313" key="2">
    <source>
        <dbReference type="EMBL" id="KAA8566976.1"/>
    </source>
</evidence>
<dbReference type="AlphaFoldDB" id="A0A5M9JGW6"/>
<name>A0A5M9JGW6_MONFR</name>
<accession>A0A5M9JGW6</accession>
<sequence length="360" mass="40166">MHDAEHQETQDRWHEIKEESCKPTNLSSLIVTLIIGSGSRLAFFLWPLRMVSSGNNDKPDESYQYDLDDWAIICQYCLKSISATRPPIYNEVNCSCSELGTHAAGITSATQPDTKILESETPVFEQPAYTYLSSTPTHATPSPQDTTLCEEVAIHESRHDFQKLDRNSYDGYRRNDSSITQDQPYSVQSYSWPLRAWLRENESSHPLASTPRNSSRNRMSSSMQATNRSTQGNSSIHSSGSGTESGESGWGPDPFIAAGAWAGEKHHEVGEYSSTMSDAISGFGIRCCGVEIGPRSDWTDRHRFGIKSLSWDLWERGAKGATMVNHSNALLYHLVCLRQTLNVPRAPGFECLLISGCWFL</sequence>
<keyword evidence="3" id="KW-1185">Reference proteome</keyword>
<dbReference type="Proteomes" id="UP000322873">
    <property type="component" value="Unassembled WGS sequence"/>
</dbReference>
<evidence type="ECO:0000256" key="1">
    <source>
        <dbReference type="SAM" id="MobiDB-lite"/>
    </source>
</evidence>
<reference evidence="2 3" key="1">
    <citation type="submission" date="2019-06" db="EMBL/GenBank/DDBJ databases">
        <title>Genome Sequence of the Brown Rot Fungal Pathogen Monilinia fructicola.</title>
        <authorList>
            <person name="De Miccolis Angelini R.M."/>
            <person name="Landi L."/>
            <person name="Abate D."/>
            <person name="Pollastro S."/>
            <person name="Romanazzi G."/>
            <person name="Faretra F."/>
        </authorList>
    </citation>
    <scope>NUCLEOTIDE SEQUENCE [LARGE SCALE GENOMIC DNA]</scope>
    <source>
        <strain evidence="2 3">Mfrc123</strain>
    </source>
</reference>
<dbReference type="EMBL" id="VICG01000011">
    <property type="protein sequence ID" value="KAA8566976.1"/>
    <property type="molecule type" value="Genomic_DNA"/>
</dbReference>
<dbReference type="VEuPathDB" id="FungiDB:MFRU_007g01420"/>
<proteinExistence type="predicted"/>
<protein>
    <submittedName>
        <fullName evidence="2">Uncharacterized protein</fullName>
    </submittedName>
</protein>
<feature type="region of interest" description="Disordered" evidence="1">
    <location>
        <begin position="202"/>
        <end position="249"/>
    </location>
</feature>
<comment type="caution">
    <text evidence="2">The sequence shown here is derived from an EMBL/GenBank/DDBJ whole genome shotgun (WGS) entry which is preliminary data.</text>
</comment>
<evidence type="ECO:0000313" key="3">
    <source>
        <dbReference type="Proteomes" id="UP000322873"/>
    </source>
</evidence>